<dbReference type="AlphaFoldDB" id="M0ABL4"/>
<keyword evidence="3" id="KW-1185">Reference proteome</keyword>
<name>M0ABL4_9EURY</name>
<evidence type="ECO:0000313" key="2">
    <source>
        <dbReference type="EMBL" id="ELY94743.1"/>
    </source>
</evidence>
<evidence type="ECO:0008006" key="4">
    <source>
        <dbReference type="Google" id="ProtNLM"/>
    </source>
</evidence>
<keyword evidence="1" id="KW-0472">Membrane</keyword>
<comment type="caution">
    <text evidence="2">The sequence shown here is derived from an EMBL/GenBank/DDBJ whole genome shotgun (WGS) entry which is preliminary data.</text>
</comment>
<dbReference type="OrthoDB" id="270892at2157"/>
<protein>
    <recommendedName>
        <fullName evidence="4">DUF5658 domain-containing protein</fullName>
    </recommendedName>
</protein>
<dbReference type="PATRIC" id="fig|1230458.4.peg.1074"/>
<dbReference type="Proteomes" id="UP000011648">
    <property type="component" value="Unassembled WGS sequence"/>
</dbReference>
<feature type="transmembrane region" description="Helical" evidence="1">
    <location>
        <begin position="80"/>
        <end position="98"/>
    </location>
</feature>
<dbReference type="RefSeq" id="WP_006824902.1">
    <property type="nucleotide sequence ID" value="NZ_AOIL01000016.1"/>
</dbReference>
<keyword evidence="1" id="KW-0812">Transmembrane</keyword>
<dbReference type="STRING" id="1230458.C484_05322"/>
<accession>M0ABL4</accession>
<evidence type="ECO:0000256" key="1">
    <source>
        <dbReference type="SAM" id="Phobius"/>
    </source>
</evidence>
<keyword evidence="1" id="KW-1133">Transmembrane helix</keyword>
<dbReference type="EMBL" id="AOIL01000016">
    <property type="protein sequence ID" value="ELY94743.1"/>
    <property type="molecule type" value="Genomic_DNA"/>
</dbReference>
<evidence type="ECO:0000313" key="3">
    <source>
        <dbReference type="Proteomes" id="UP000011648"/>
    </source>
</evidence>
<proteinExistence type="predicted"/>
<reference evidence="2 3" key="1">
    <citation type="journal article" date="2014" name="PLoS Genet.">
        <title>Phylogenetically driven sequencing of extremely halophilic archaea reveals strategies for static and dynamic osmo-response.</title>
        <authorList>
            <person name="Becker E.A."/>
            <person name="Seitzer P.M."/>
            <person name="Tritt A."/>
            <person name="Larsen D."/>
            <person name="Krusor M."/>
            <person name="Yao A.I."/>
            <person name="Wu D."/>
            <person name="Madern D."/>
            <person name="Eisen J.A."/>
            <person name="Darling A.E."/>
            <person name="Facciotti M.T."/>
        </authorList>
    </citation>
    <scope>NUCLEOTIDE SEQUENCE [LARGE SCALE GENOMIC DNA]</scope>
    <source>
        <strain evidence="2 3">DSM 12281</strain>
    </source>
</reference>
<organism evidence="2 3">
    <name type="scientific">Natrialba taiwanensis DSM 12281</name>
    <dbReference type="NCBI Taxonomy" id="1230458"/>
    <lineage>
        <taxon>Archaea</taxon>
        <taxon>Methanobacteriati</taxon>
        <taxon>Methanobacteriota</taxon>
        <taxon>Stenosarchaea group</taxon>
        <taxon>Halobacteria</taxon>
        <taxon>Halobacteriales</taxon>
        <taxon>Natrialbaceae</taxon>
        <taxon>Natrialba</taxon>
    </lineage>
</organism>
<sequence length="105" mass="11391">MIEHATLWLLAVCSYGLGDLVTTAAGLRYDELEEGAVFVRRLLGDPPTPGGLVRFGAFKGVLFLAFYGGYRLLEGYRVRILVPTAIAGIGIVAVGNNLRAIRRVR</sequence>
<gene>
    <name evidence="2" type="ORF">C484_05322</name>
</gene>